<evidence type="ECO:0000313" key="6">
    <source>
        <dbReference type="Proteomes" id="UP000775213"/>
    </source>
</evidence>
<sequence length="238" mass="26093">MFHSSYSSSTSPPSYNAGAAFTTFLDAGGVGGNQPPPLSLLSSSLPSSYFHRSSSSHSLPLPSAAADPRDFHGFHTEPVRRVFSAGDLQCMNGSIASADSSHSDAAGRIGRYSAEERRERIERYRTKRNQRNFHKKITYACRKTLADSRPRVRGRFARNGDTEHETEAETESMESGFDSWNAYGVNGDKTVAGAGDGAGDWLRQMQAALVTTDEEESGYDEDLWASFESVFAMNLIEQ</sequence>
<evidence type="ECO:0000256" key="3">
    <source>
        <dbReference type="PROSITE-ProRule" id="PRU00357"/>
    </source>
</evidence>
<organism evidence="5 6">
    <name type="scientific">Dendrobium chrysotoxum</name>
    <name type="common">Orchid</name>
    <dbReference type="NCBI Taxonomy" id="161865"/>
    <lineage>
        <taxon>Eukaryota</taxon>
        <taxon>Viridiplantae</taxon>
        <taxon>Streptophyta</taxon>
        <taxon>Embryophyta</taxon>
        <taxon>Tracheophyta</taxon>
        <taxon>Spermatophyta</taxon>
        <taxon>Magnoliopsida</taxon>
        <taxon>Liliopsida</taxon>
        <taxon>Asparagales</taxon>
        <taxon>Orchidaceae</taxon>
        <taxon>Epidendroideae</taxon>
        <taxon>Malaxideae</taxon>
        <taxon>Dendrobiinae</taxon>
        <taxon>Dendrobium</taxon>
    </lineage>
</organism>
<comment type="caution">
    <text evidence="5">The sequence shown here is derived from an EMBL/GenBank/DDBJ whole genome shotgun (WGS) entry which is preliminary data.</text>
</comment>
<dbReference type="EMBL" id="JAGFBR010000012">
    <property type="protein sequence ID" value="KAH0457656.1"/>
    <property type="molecule type" value="Genomic_DNA"/>
</dbReference>
<feature type="domain" description="CCT" evidence="4">
    <location>
        <begin position="117"/>
        <end position="159"/>
    </location>
</feature>
<dbReference type="PANTHER" id="PTHR31319">
    <property type="entry name" value="ZINC FINGER PROTEIN CONSTANS-LIKE 4"/>
    <property type="match status" value="1"/>
</dbReference>
<proteinExistence type="predicted"/>
<dbReference type="GO" id="GO:0005634">
    <property type="term" value="C:nucleus"/>
    <property type="evidence" value="ECO:0007669"/>
    <property type="project" value="UniProtKB-SubCell"/>
</dbReference>
<dbReference type="PANTHER" id="PTHR31319:SF114">
    <property type="entry name" value="OS12G0262400 PROTEIN"/>
    <property type="match status" value="1"/>
</dbReference>
<protein>
    <recommendedName>
        <fullName evidence="4">CCT domain-containing protein</fullName>
    </recommendedName>
</protein>
<dbReference type="InterPro" id="IPR010402">
    <property type="entry name" value="CCT_domain"/>
</dbReference>
<dbReference type="PROSITE" id="PS51017">
    <property type="entry name" value="CCT"/>
    <property type="match status" value="1"/>
</dbReference>
<dbReference type="InterPro" id="IPR045281">
    <property type="entry name" value="CONSTANS-like"/>
</dbReference>
<dbReference type="GO" id="GO:0003700">
    <property type="term" value="F:DNA-binding transcription factor activity"/>
    <property type="evidence" value="ECO:0007669"/>
    <property type="project" value="TreeGrafter"/>
</dbReference>
<evidence type="ECO:0000259" key="4">
    <source>
        <dbReference type="PROSITE" id="PS51017"/>
    </source>
</evidence>
<evidence type="ECO:0000313" key="5">
    <source>
        <dbReference type="EMBL" id="KAH0457656.1"/>
    </source>
</evidence>
<name>A0AAV7GND5_DENCH</name>
<comment type="subcellular location">
    <subcellularLocation>
        <location evidence="1 3">Nucleus</location>
    </subcellularLocation>
</comment>
<dbReference type="GO" id="GO:0009909">
    <property type="term" value="P:regulation of flower development"/>
    <property type="evidence" value="ECO:0007669"/>
    <property type="project" value="InterPro"/>
</dbReference>
<keyword evidence="6" id="KW-1185">Reference proteome</keyword>
<evidence type="ECO:0000256" key="2">
    <source>
        <dbReference type="ARBA" id="ARBA00023242"/>
    </source>
</evidence>
<accession>A0AAV7GND5</accession>
<dbReference type="Proteomes" id="UP000775213">
    <property type="component" value="Unassembled WGS sequence"/>
</dbReference>
<dbReference type="Pfam" id="PF06203">
    <property type="entry name" value="CCT"/>
    <property type="match status" value="1"/>
</dbReference>
<evidence type="ECO:0000256" key="1">
    <source>
        <dbReference type="ARBA" id="ARBA00004123"/>
    </source>
</evidence>
<reference evidence="5 6" key="1">
    <citation type="journal article" date="2021" name="Hortic Res">
        <title>Chromosome-scale assembly of the Dendrobium chrysotoxum genome enhances the understanding of orchid evolution.</title>
        <authorList>
            <person name="Zhang Y."/>
            <person name="Zhang G.Q."/>
            <person name="Zhang D."/>
            <person name="Liu X.D."/>
            <person name="Xu X.Y."/>
            <person name="Sun W.H."/>
            <person name="Yu X."/>
            <person name="Zhu X."/>
            <person name="Wang Z.W."/>
            <person name="Zhao X."/>
            <person name="Zhong W.Y."/>
            <person name="Chen H."/>
            <person name="Yin W.L."/>
            <person name="Huang T."/>
            <person name="Niu S.C."/>
            <person name="Liu Z.J."/>
        </authorList>
    </citation>
    <scope>NUCLEOTIDE SEQUENCE [LARGE SCALE GENOMIC DNA]</scope>
    <source>
        <strain evidence="5">Lindl</strain>
    </source>
</reference>
<dbReference type="AlphaFoldDB" id="A0AAV7GND5"/>
<keyword evidence="2 3" id="KW-0539">Nucleus</keyword>
<gene>
    <name evidence="5" type="ORF">IEQ34_012971</name>
</gene>